<dbReference type="InterPro" id="IPR013506">
    <property type="entry name" value="Topo_IIA_bsu_dom2"/>
</dbReference>
<dbReference type="CDD" id="cd00822">
    <property type="entry name" value="TopoII_Trans_DNA_gyrase"/>
    <property type="match status" value="1"/>
</dbReference>
<name>A0A3S3SX54_9FLAO</name>
<dbReference type="PRINTS" id="PR01159">
    <property type="entry name" value="DNAGYRASEB"/>
</dbReference>
<accession>A0A3S3SX54</accession>
<dbReference type="PANTHER" id="PTHR45866:SF2">
    <property type="entry name" value="DNA TOPOISOMERASE (ATP-HYDROLYZING)"/>
    <property type="match status" value="1"/>
</dbReference>
<evidence type="ECO:0000256" key="6">
    <source>
        <dbReference type="ARBA" id="ARBA00022840"/>
    </source>
</evidence>
<keyword evidence="4" id="KW-0479">Metal-binding</keyword>
<dbReference type="Pfam" id="PF01751">
    <property type="entry name" value="Toprim"/>
    <property type="match status" value="1"/>
</dbReference>
<comment type="caution">
    <text evidence="13">The sequence shown here is derived from an EMBL/GenBank/DDBJ whole genome shotgun (WGS) entry which is preliminary data.</text>
</comment>
<comment type="subunit">
    <text evidence="11">Heterotetramer composed of ParC and ParE.</text>
</comment>
<dbReference type="SMART" id="SM00387">
    <property type="entry name" value="HATPase_c"/>
    <property type="match status" value="1"/>
</dbReference>
<dbReference type="Proteomes" id="UP000285211">
    <property type="component" value="Unassembled WGS sequence"/>
</dbReference>
<dbReference type="GO" id="GO:0003918">
    <property type="term" value="F:DNA topoisomerase type II (double strand cut, ATP-hydrolyzing) activity"/>
    <property type="evidence" value="ECO:0007669"/>
    <property type="project" value="UniProtKB-EC"/>
</dbReference>
<dbReference type="SMART" id="SM00433">
    <property type="entry name" value="TOP2c"/>
    <property type="match status" value="1"/>
</dbReference>
<evidence type="ECO:0000256" key="7">
    <source>
        <dbReference type="ARBA" id="ARBA00022842"/>
    </source>
</evidence>
<keyword evidence="6" id="KW-0067">ATP-binding</keyword>
<evidence type="ECO:0000256" key="1">
    <source>
        <dbReference type="ARBA" id="ARBA00000185"/>
    </source>
</evidence>
<dbReference type="PROSITE" id="PS50880">
    <property type="entry name" value="TOPRIM"/>
    <property type="match status" value="1"/>
</dbReference>
<dbReference type="GO" id="GO:0003677">
    <property type="term" value="F:DNA binding"/>
    <property type="evidence" value="ECO:0007669"/>
    <property type="project" value="UniProtKB-KW"/>
</dbReference>
<keyword evidence="9" id="KW-0238">DNA-binding</keyword>
<dbReference type="Pfam" id="PF02518">
    <property type="entry name" value="HATPase_c"/>
    <property type="match status" value="1"/>
</dbReference>
<sequence length="621" mass="70795">MSDQSKYTEDNIRSLDWKEHIRMRPGMYIGKLGDGSSPDDGIYILLKEVLDNCIDEFVMGAGKTIEVSIKDKTVAVRDYGRGIPLGKVVDVVSKMNTGGKYDSLAFKKSVGLNGVGTKAVNALSNYFRVESVREDKQKAAEFSAGNLVLEEDVIDTTKRKGTKVTFTPDEAIFKNYKFRNEYVVKMLKNYCYLNAGLTIIYNGEKYFSDNGLKDLLDENIAIEDMVYPIIHLKGDDIEIALTHSKSQYSEEYHSFVNGQNTTQGGTHLVAFREAIVKTIREFYNKGFEPSDIRKSIVSAISVKVMEPVFESQTKTKLGSTDMGSEPGMPSVRTFVNDFVKNNLDNYLHKNPETADLLLRKILQAERERKELSGIRKLAKDRAKKASLHNKKLRDCRVHLPDIKNPRYLESTLFITEGDSASGSITKSRDVNTQAVFSLRGKPLNSYGMSKKIVYENEEFNLLQAALDIEDDMENLRYNNIVIATDADVDGMHIRLLLITFFLQFFPELIKEGHLYILQTPLFRVRNKKETIYCYSEEERKAAIEKLKPKPEITRFKGLGEISPNEFQFFIGEDIRLDPVMMDKHTSVEQLLSFYMGKNTPDRQEFIIKNLKVELDTLDEVK</sequence>
<organism evidence="13 14">
    <name type="scientific">Flavobacterium sufflavum</name>
    <dbReference type="NCBI Taxonomy" id="1921138"/>
    <lineage>
        <taxon>Bacteria</taxon>
        <taxon>Pseudomonadati</taxon>
        <taxon>Bacteroidota</taxon>
        <taxon>Flavobacteriia</taxon>
        <taxon>Flavobacteriales</taxon>
        <taxon>Flavobacteriaceae</taxon>
        <taxon>Flavobacterium</taxon>
    </lineage>
</organism>
<dbReference type="Gene3D" id="3.30.230.10">
    <property type="match status" value="1"/>
</dbReference>
<evidence type="ECO:0000256" key="5">
    <source>
        <dbReference type="ARBA" id="ARBA00022741"/>
    </source>
</evidence>
<dbReference type="InterPro" id="IPR003594">
    <property type="entry name" value="HATPase_dom"/>
</dbReference>
<keyword evidence="10 13" id="KW-0413">Isomerase</keyword>
<dbReference type="InterPro" id="IPR013759">
    <property type="entry name" value="Topo_IIA_B_C"/>
</dbReference>
<dbReference type="RefSeq" id="WP_128193960.1">
    <property type="nucleotide sequence ID" value="NZ_SACJ01000003.1"/>
</dbReference>
<evidence type="ECO:0000313" key="13">
    <source>
        <dbReference type="EMBL" id="RVT77320.1"/>
    </source>
</evidence>
<proteinExistence type="predicted"/>
<evidence type="ECO:0000256" key="4">
    <source>
        <dbReference type="ARBA" id="ARBA00022723"/>
    </source>
</evidence>
<evidence type="ECO:0000259" key="12">
    <source>
        <dbReference type="PROSITE" id="PS50880"/>
    </source>
</evidence>
<dbReference type="Pfam" id="PF00204">
    <property type="entry name" value="DNA_gyraseB"/>
    <property type="match status" value="1"/>
</dbReference>
<evidence type="ECO:0000256" key="9">
    <source>
        <dbReference type="ARBA" id="ARBA00023125"/>
    </source>
</evidence>
<dbReference type="InterPro" id="IPR036890">
    <property type="entry name" value="HATPase_C_sf"/>
</dbReference>
<dbReference type="PANTHER" id="PTHR45866">
    <property type="entry name" value="DNA GYRASE/TOPOISOMERASE SUBUNIT B"/>
    <property type="match status" value="1"/>
</dbReference>
<dbReference type="InterPro" id="IPR018522">
    <property type="entry name" value="TopoIIA_CS"/>
</dbReference>
<dbReference type="InterPro" id="IPR020568">
    <property type="entry name" value="Ribosomal_Su5_D2-typ_SF"/>
</dbReference>
<dbReference type="GO" id="GO:0006265">
    <property type="term" value="P:DNA topological change"/>
    <property type="evidence" value="ECO:0007669"/>
    <property type="project" value="InterPro"/>
</dbReference>
<evidence type="ECO:0000256" key="8">
    <source>
        <dbReference type="ARBA" id="ARBA00023029"/>
    </source>
</evidence>
<dbReference type="GO" id="GO:0005524">
    <property type="term" value="F:ATP binding"/>
    <property type="evidence" value="ECO:0007669"/>
    <property type="project" value="UniProtKB-KW"/>
</dbReference>
<dbReference type="GO" id="GO:0046872">
    <property type="term" value="F:metal ion binding"/>
    <property type="evidence" value="ECO:0007669"/>
    <property type="project" value="UniProtKB-KW"/>
</dbReference>
<comment type="catalytic activity">
    <reaction evidence="1">
        <text>ATP-dependent breakage, passage and rejoining of double-stranded DNA.</text>
        <dbReference type="EC" id="5.6.2.2"/>
    </reaction>
</comment>
<dbReference type="FunFam" id="3.30.565.10:FF:000063">
    <property type="entry name" value="DNA topoisomerase (ATP-hydrolyzing)"/>
    <property type="match status" value="1"/>
</dbReference>
<feature type="domain" description="Toprim" evidence="12">
    <location>
        <begin position="410"/>
        <end position="516"/>
    </location>
</feature>
<dbReference type="Gene3D" id="3.40.50.670">
    <property type="match status" value="1"/>
</dbReference>
<keyword evidence="8" id="KW-0799">Topoisomerase</keyword>
<evidence type="ECO:0000256" key="3">
    <source>
        <dbReference type="ARBA" id="ARBA00012895"/>
    </source>
</evidence>
<dbReference type="PROSITE" id="PS00177">
    <property type="entry name" value="TOPOISOMERASE_II"/>
    <property type="match status" value="1"/>
</dbReference>
<dbReference type="InterPro" id="IPR001241">
    <property type="entry name" value="Topo_IIA"/>
</dbReference>
<dbReference type="Gene3D" id="3.30.565.10">
    <property type="entry name" value="Histidine kinase-like ATPase, C-terminal domain"/>
    <property type="match status" value="1"/>
</dbReference>
<dbReference type="EC" id="5.6.2.2" evidence="3"/>
<dbReference type="InterPro" id="IPR000565">
    <property type="entry name" value="Topo_IIA_B"/>
</dbReference>
<dbReference type="SUPFAM" id="SSF55874">
    <property type="entry name" value="ATPase domain of HSP90 chaperone/DNA topoisomerase II/histidine kinase"/>
    <property type="match status" value="1"/>
</dbReference>
<dbReference type="FunFam" id="3.40.50.670:FF:000006">
    <property type="entry name" value="DNA topoisomerase (ATP-hydrolyzing)"/>
    <property type="match status" value="1"/>
</dbReference>
<gene>
    <name evidence="13" type="ORF">EOD40_05770</name>
</gene>
<dbReference type="OrthoDB" id="9802808at2"/>
<dbReference type="AlphaFoldDB" id="A0A3S3SX54"/>
<keyword evidence="7" id="KW-0460">Magnesium</keyword>
<keyword evidence="14" id="KW-1185">Reference proteome</keyword>
<dbReference type="EMBL" id="SACJ01000003">
    <property type="protein sequence ID" value="RVT77320.1"/>
    <property type="molecule type" value="Genomic_DNA"/>
</dbReference>
<evidence type="ECO:0000256" key="10">
    <source>
        <dbReference type="ARBA" id="ARBA00023235"/>
    </source>
</evidence>
<protein>
    <recommendedName>
        <fullName evidence="3">DNA topoisomerase (ATP-hydrolyzing)</fullName>
        <ecNumber evidence="3">5.6.2.2</ecNumber>
    </recommendedName>
</protein>
<dbReference type="InterPro" id="IPR014721">
    <property type="entry name" value="Ribsml_uS5_D2-typ_fold_subgr"/>
</dbReference>
<keyword evidence="5" id="KW-0547">Nucleotide-binding</keyword>
<evidence type="ECO:0000256" key="2">
    <source>
        <dbReference type="ARBA" id="ARBA00001946"/>
    </source>
</evidence>
<evidence type="ECO:0000256" key="11">
    <source>
        <dbReference type="ARBA" id="ARBA00063644"/>
    </source>
</evidence>
<dbReference type="CDD" id="cd01030">
    <property type="entry name" value="TOPRIM_TopoIIA_like"/>
    <property type="match status" value="1"/>
</dbReference>
<dbReference type="SUPFAM" id="SSF56719">
    <property type="entry name" value="Type II DNA topoisomerase"/>
    <property type="match status" value="1"/>
</dbReference>
<dbReference type="InterPro" id="IPR006171">
    <property type="entry name" value="TOPRIM_dom"/>
</dbReference>
<dbReference type="SUPFAM" id="SSF54211">
    <property type="entry name" value="Ribosomal protein S5 domain 2-like"/>
    <property type="match status" value="1"/>
</dbReference>
<dbReference type="InterPro" id="IPR013760">
    <property type="entry name" value="Topo_IIA-like_dom_sf"/>
</dbReference>
<dbReference type="PRINTS" id="PR00418">
    <property type="entry name" value="TPI2FAMILY"/>
</dbReference>
<comment type="cofactor">
    <cofactor evidence="2">
        <name>Mg(2+)</name>
        <dbReference type="ChEBI" id="CHEBI:18420"/>
    </cofactor>
</comment>
<reference evidence="13 14" key="1">
    <citation type="submission" date="2019-01" db="EMBL/GenBank/DDBJ databases">
        <authorList>
            <person name="Chen W.-M."/>
        </authorList>
    </citation>
    <scope>NUCLEOTIDE SEQUENCE [LARGE SCALE GENOMIC DNA]</scope>
    <source>
        <strain evidence="13 14">BBQ-12</strain>
    </source>
</reference>
<evidence type="ECO:0000313" key="14">
    <source>
        <dbReference type="Proteomes" id="UP000285211"/>
    </source>
</evidence>